<keyword evidence="1" id="KW-0812">Transmembrane</keyword>
<feature type="transmembrane region" description="Helical" evidence="1">
    <location>
        <begin position="114"/>
        <end position="131"/>
    </location>
</feature>
<protein>
    <recommendedName>
        <fullName evidence="3">Copper resistance protein D domain-containing protein</fullName>
    </recommendedName>
</protein>
<accession>A0A1W1BCU8</accession>
<gene>
    <name evidence="2" type="ORF">MNB_SM-4-524</name>
</gene>
<feature type="transmembrane region" description="Helical" evidence="1">
    <location>
        <begin position="16"/>
        <end position="38"/>
    </location>
</feature>
<proteinExistence type="predicted"/>
<name>A0A1W1BCU8_9ZZZZ</name>
<feature type="transmembrane region" description="Helical" evidence="1">
    <location>
        <begin position="59"/>
        <end position="86"/>
    </location>
</feature>
<evidence type="ECO:0000256" key="1">
    <source>
        <dbReference type="SAM" id="Phobius"/>
    </source>
</evidence>
<organism evidence="2">
    <name type="scientific">hydrothermal vent metagenome</name>
    <dbReference type="NCBI Taxonomy" id="652676"/>
    <lineage>
        <taxon>unclassified sequences</taxon>
        <taxon>metagenomes</taxon>
        <taxon>ecological metagenomes</taxon>
    </lineage>
</organism>
<evidence type="ECO:0008006" key="3">
    <source>
        <dbReference type="Google" id="ProtNLM"/>
    </source>
</evidence>
<keyword evidence="1" id="KW-0472">Membrane</keyword>
<sequence length="178" mass="19998">MKELIYEIFADYRTPIVFLHVISAVVWVGGMIAMRYAAHNSFLSIESPLNRLERISHALKRLFVIVTPFVIILIITAVIMAVGLGFREAAVDADHNVIDETAMVLYNLIHTKEAIWMVMAMNLALMAIFRSQADKLLDKGDTRGAKAKLSRIGKYMVPLNIILGIVAIYMGVFLRNAY</sequence>
<feature type="transmembrane region" description="Helical" evidence="1">
    <location>
        <begin position="152"/>
        <end position="174"/>
    </location>
</feature>
<dbReference type="AlphaFoldDB" id="A0A1W1BCU8"/>
<evidence type="ECO:0000313" key="2">
    <source>
        <dbReference type="EMBL" id="SFV51285.1"/>
    </source>
</evidence>
<keyword evidence="1" id="KW-1133">Transmembrane helix</keyword>
<reference evidence="2" key="1">
    <citation type="submission" date="2016-10" db="EMBL/GenBank/DDBJ databases">
        <authorList>
            <person name="de Groot N.N."/>
        </authorList>
    </citation>
    <scope>NUCLEOTIDE SEQUENCE</scope>
</reference>
<dbReference type="EMBL" id="FPHF01000011">
    <property type="protein sequence ID" value="SFV51285.1"/>
    <property type="molecule type" value="Genomic_DNA"/>
</dbReference>